<keyword evidence="3" id="KW-0547">Nucleotide-binding</keyword>
<feature type="domain" description="Protein kinase" evidence="6">
    <location>
        <begin position="1"/>
        <end position="226"/>
    </location>
</feature>
<dbReference type="PANTHER" id="PTHR11584:SF369">
    <property type="entry name" value="MITOGEN-ACTIVATED PROTEIN KINASE KINASE KINASE 19-RELATED"/>
    <property type="match status" value="1"/>
</dbReference>
<dbReference type="EMBL" id="LR877168">
    <property type="protein sequence ID" value="CAD2222070.1"/>
    <property type="molecule type" value="Genomic_DNA"/>
</dbReference>
<evidence type="ECO:0000313" key="7">
    <source>
        <dbReference type="EMBL" id="CAD2222070.1"/>
    </source>
</evidence>
<evidence type="ECO:0000256" key="5">
    <source>
        <dbReference type="ARBA" id="ARBA00022840"/>
    </source>
</evidence>
<keyword evidence="2" id="KW-0808">Transferase</keyword>
<dbReference type="InterPro" id="IPR000719">
    <property type="entry name" value="Prot_kinase_dom"/>
</dbReference>
<gene>
    <name evidence="7" type="ORF">ADEAN_000960900</name>
</gene>
<dbReference type="OrthoDB" id="266910at2759"/>
<protein>
    <submittedName>
        <fullName evidence="7">Protein tyrosine kinase/Protein kinase domain containing protein, putative</fullName>
    </submittedName>
</protein>
<keyword evidence="1" id="KW-0723">Serine/threonine-protein kinase</keyword>
<dbReference type="Pfam" id="PF00069">
    <property type="entry name" value="Pkinase"/>
    <property type="match status" value="1"/>
</dbReference>
<name>A0A7G2CQM0_9TRYP</name>
<evidence type="ECO:0000313" key="8">
    <source>
        <dbReference type="Proteomes" id="UP000515908"/>
    </source>
</evidence>
<evidence type="ECO:0000256" key="4">
    <source>
        <dbReference type="ARBA" id="ARBA00022777"/>
    </source>
</evidence>
<dbReference type="SUPFAM" id="SSF56112">
    <property type="entry name" value="Protein kinase-like (PK-like)"/>
    <property type="match status" value="1"/>
</dbReference>
<dbReference type="Gene3D" id="1.10.510.10">
    <property type="entry name" value="Transferase(Phosphotransferase) domain 1"/>
    <property type="match status" value="1"/>
</dbReference>
<dbReference type="GO" id="GO:0004674">
    <property type="term" value="F:protein serine/threonine kinase activity"/>
    <property type="evidence" value="ECO:0007669"/>
    <property type="project" value="UniProtKB-KW"/>
</dbReference>
<keyword evidence="4 7" id="KW-0418">Kinase</keyword>
<dbReference type="InterPro" id="IPR008271">
    <property type="entry name" value="Ser/Thr_kinase_AS"/>
</dbReference>
<keyword evidence="8" id="KW-1185">Reference proteome</keyword>
<sequence length="226" mass="24543">MQVAEDVDNDTLGTAQEELDILCAATHKNIIRYLGSIYYPDPRRELHIFTEYVECGTIRGMVDRFGCLPLLAIQKYLQQILRGLSHLHSLNIVHRDIKGENILVTKNGKVKLTDFGCSGVIIDINAESVGKPKEGEAPSTTSAPSAGPVGSPVWMSPEIIHGSPPGKPADVWALGCVGIEMLDREVWQFGNTARGAGNPFLFMFKIGKAGTPPHRVPLRGGDGNTK</sequence>
<dbReference type="GO" id="GO:0005524">
    <property type="term" value="F:ATP binding"/>
    <property type="evidence" value="ECO:0007669"/>
    <property type="project" value="UniProtKB-KW"/>
</dbReference>
<keyword evidence="5" id="KW-0067">ATP-binding</keyword>
<evidence type="ECO:0000259" key="6">
    <source>
        <dbReference type="PROSITE" id="PS50011"/>
    </source>
</evidence>
<evidence type="ECO:0000256" key="3">
    <source>
        <dbReference type="ARBA" id="ARBA00022741"/>
    </source>
</evidence>
<evidence type="ECO:0000256" key="2">
    <source>
        <dbReference type="ARBA" id="ARBA00022679"/>
    </source>
</evidence>
<dbReference type="PROSITE" id="PS00108">
    <property type="entry name" value="PROTEIN_KINASE_ST"/>
    <property type="match status" value="1"/>
</dbReference>
<evidence type="ECO:0000256" key="1">
    <source>
        <dbReference type="ARBA" id="ARBA00022527"/>
    </source>
</evidence>
<dbReference type="Proteomes" id="UP000515908">
    <property type="component" value="Chromosome 24"/>
</dbReference>
<reference evidence="7 8" key="1">
    <citation type="submission" date="2020-08" db="EMBL/GenBank/DDBJ databases">
        <authorList>
            <person name="Newling K."/>
            <person name="Davey J."/>
            <person name="Forrester S."/>
        </authorList>
    </citation>
    <scope>NUCLEOTIDE SEQUENCE [LARGE SCALE GENOMIC DNA]</scope>
    <source>
        <strain evidence="8">Crithidia deanei Carvalho (ATCC PRA-265)</strain>
    </source>
</reference>
<organism evidence="7 8">
    <name type="scientific">Angomonas deanei</name>
    <dbReference type="NCBI Taxonomy" id="59799"/>
    <lineage>
        <taxon>Eukaryota</taxon>
        <taxon>Discoba</taxon>
        <taxon>Euglenozoa</taxon>
        <taxon>Kinetoplastea</taxon>
        <taxon>Metakinetoplastina</taxon>
        <taxon>Trypanosomatida</taxon>
        <taxon>Trypanosomatidae</taxon>
        <taxon>Strigomonadinae</taxon>
        <taxon>Angomonas</taxon>
    </lineage>
</organism>
<proteinExistence type="predicted"/>
<dbReference type="InterPro" id="IPR011009">
    <property type="entry name" value="Kinase-like_dom_sf"/>
</dbReference>
<dbReference type="PANTHER" id="PTHR11584">
    <property type="entry name" value="SERINE/THREONINE PROTEIN KINASE"/>
    <property type="match status" value="1"/>
</dbReference>
<dbReference type="SMART" id="SM00220">
    <property type="entry name" value="S_TKc"/>
    <property type="match status" value="1"/>
</dbReference>
<dbReference type="PROSITE" id="PS50011">
    <property type="entry name" value="PROTEIN_KINASE_DOM"/>
    <property type="match status" value="1"/>
</dbReference>
<dbReference type="VEuPathDB" id="TriTrypDB:ADEAN_000960900"/>
<dbReference type="AlphaFoldDB" id="A0A7G2CQM0"/>
<accession>A0A7G2CQM0</accession>